<evidence type="ECO:0000313" key="1">
    <source>
        <dbReference type="EMBL" id="KTR46770.1"/>
    </source>
</evidence>
<gene>
    <name evidence="1" type="ORF">NS359_15515</name>
</gene>
<protein>
    <recommendedName>
        <fullName evidence="3">Phosphatidylglycerol lysyltransferase C-terminal domain-containing protein</fullName>
    </recommendedName>
</protein>
<name>A0A147DMI5_9MICO</name>
<dbReference type="RefSeq" id="WP_153001898.1">
    <property type="nucleotide sequence ID" value="NZ_LDRC01000115.1"/>
</dbReference>
<accession>A0A147DMI5</accession>
<feature type="non-terminal residue" evidence="1">
    <location>
        <position position="1"/>
    </location>
</feature>
<dbReference type="OrthoDB" id="594838at2"/>
<dbReference type="AlphaFoldDB" id="A0A147DMI5"/>
<proteinExistence type="predicted"/>
<dbReference type="Proteomes" id="UP000072763">
    <property type="component" value="Unassembled WGS sequence"/>
</dbReference>
<comment type="caution">
    <text evidence="1">The sequence shown here is derived from an EMBL/GenBank/DDBJ whole genome shotgun (WGS) entry which is preliminary data.</text>
</comment>
<evidence type="ECO:0008006" key="3">
    <source>
        <dbReference type="Google" id="ProtNLM"/>
    </source>
</evidence>
<dbReference type="PATRIC" id="fig|465820.4.peg.376"/>
<reference evidence="1 2" key="1">
    <citation type="journal article" date="2016" name="Front. Microbiol.">
        <title>Genomic Resource of Rice Seed Associated Bacteria.</title>
        <authorList>
            <person name="Midha S."/>
            <person name="Bansal K."/>
            <person name="Sharma S."/>
            <person name="Kumar N."/>
            <person name="Patil P.P."/>
            <person name="Chaudhry V."/>
            <person name="Patil P.B."/>
        </authorList>
    </citation>
    <scope>NUCLEOTIDE SEQUENCE [LARGE SCALE GENOMIC DNA]</scope>
    <source>
        <strain evidence="1 2">NS359</strain>
    </source>
</reference>
<evidence type="ECO:0000313" key="2">
    <source>
        <dbReference type="Proteomes" id="UP000072763"/>
    </source>
</evidence>
<organism evidence="1 2">
    <name type="scientific">Curtobacterium oceanosedimentum</name>
    <dbReference type="NCBI Taxonomy" id="465820"/>
    <lineage>
        <taxon>Bacteria</taxon>
        <taxon>Bacillati</taxon>
        <taxon>Actinomycetota</taxon>
        <taxon>Actinomycetes</taxon>
        <taxon>Micrococcales</taxon>
        <taxon>Microbacteriaceae</taxon>
        <taxon>Curtobacterium</taxon>
    </lineage>
</organism>
<sequence>GGVLEPVYGFRSLLRFKAKFGPELHPLVLAYPDPVALPAIGVAVVRAYLPDLSLRQAVALVRGRS</sequence>
<dbReference type="EMBL" id="LDRC01000115">
    <property type="protein sequence ID" value="KTR46770.1"/>
    <property type="molecule type" value="Genomic_DNA"/>
</dbReference>